<dbReference type="EMBL" id="JABFMS010000010">
    <property type="protein sequence ID" value="NUT81012.1"/>
    <property type="molecule type" value="Genomic_DNA"/>
</dbReference>
<evidence type="ECO:0000313" key="7">
    <source>
        <dbReference type="Proteomes" id="UP000562723"/>
    </source>
</evidence>
<sequence>MIVDLDVGGVLIPGLLALVFVAIFATIAIIRVLCVVGIYRLFVHWPLVELAIFALIYGLLVQHLPSIGHLS</sequence>
<accession>A0AAJ3FUA2</accession>
<feature type="transmembrane region" description="Helical" evidence="5">
    <location>
        <begin position="41"/>
        <end position="60"/>
    </location>
</feature>
<reference evidence="6 7" key="1">
    <citation type="journal article" date="2020" name="Front. Plant Sci.">
        <title>Isolation of Rhizosphere Bacteria That Improve Quality and Water Stress Tolerance in Greenhouse Ornamentals.</title>
        <authorList>
            <person name="Nordstedt N.P."/>
            <person name="Jones M.L."/>
        </authorList>
    </citation>
    <scope>NUCLEOTIDE SEQUENCE [LARGE SCALE GENOMIC DNA]</scope>
    <source>
        <strain evidence="6 7">C2F7</strain>
    </source>
</reference>
<dbReference type="Pfam" id="PF07869">
    <property type="entry name" value="DUF1656"/>
    <property type="match status" value="1"/>
</dbReference>
<dbReference type="InterPro" id="IPR012451">
    <property type="entry name" value="DUF1656"/>
</dbReference>
<keyword evidence="2 5" id="KW-0812">Transmembrane</keyword>
<evidence type="ECO:0000256" key="2">
    <source>
        <dbReference type="ARBA" id="ARBA00022692"/>
    </source>
</evidence>
<evidence type="ECO:0000256" key="5">
    <source>
        <dbReference type="SAM" id="Phobius"/>
    </source>
</evidence>
<protein>
    <submittedName>
        <fullName evidence="6">DUF1656 domain-containing protein</fullName>
    </submittedName>
</protein>
<organism evidence="6 7">
    <name type="scientific">Pseudomonas brassicacearum</name>
    <dbReference type="NCBI Taxonomy" id="930166"/>
    <lineage>
        <taxon>Bacteria</taxon>
        <taxon>Pseudomonadati</taxon>
        <taxon>Pseudomonadota</taxon>
        <taxon>Gammaproteobacteria</taxon>
        <taxon>Pseudomonadales</taxon>
        <taxon>Pseudomonadaceae</taxon>
        <taxon>Pseudomonas</taxon>
    </lineage>
</organism>
<proteinExistence type="predicted"/>
<evidence type="ECO:0000256" key="3">
    <source>
        <dbReference type="ARBA" id="ARBA00022989"/>
    </source>
</evidence>
<dbReference type="AlphaFoldDB" id="A0AAJ3FUA2"/>
<dbReference type="Proteomes" id="UP000562723">
    <property type="component" value="Unassembled WGS sequence"/>
</dbReference>
<comment type="caution">
    <text evidence="6">The sequence shown here is derived from an EMBL/GenBank/DDBJ whole genome shotgun (WGS) entry which is preliminary data.</text>
</comment>
<evidence type="ECO:0000256" key="4">
    <source>
        <dbReference type="ARBA" id="ARBA00023136"/>
    </source>
</evidence>
<gene>
    <name evidence="6" type="ORF">HNO85_08670</name>
</gene>
<keyword evidence="1" id="KW-1003">Cell membrane</keyword>
<feature type="transmembrane region" description="Helical" evidence="5">
    <location>
        <begin position="12"/>
        <end position="34"/>
    </location>
</feature>
<name>A0AAJ3FUA2_9PSED</name>
<keyword evidence="3 5" id="KW-1133">Transmembrane helix</keyword>
<evidence type="ECO:0000313" key="6">
    <source>
        <dbReference type="EMBL" id="NUT81012.1"/>
    </source>
</evidence>
<dbReference type="RefSeq" id="WP_058542104.1">
    <property type="nucleotide sequence ID" value="NZ_CP045701.2"/>
</dbReference>
<keyword evidence="4 5" id="KW-0472">Membrane</keyword>
<evidence type="ECO:0000256" key="1">
    <source>
        <dbReference type="ARBA" id="ARBA00022475"/>
    </source>
</evidence>